<keyword evidence="1" id="KW-0175">Coiled coil</keyword>
<evidence type="ECO:0000256" key="1">
    <source>
        <dbReference type="SAM" id="Coils"/>
    </source>
</evidence>
<accession>A0A3A8F0U6</accession>
<sequence>MNTQATLDTLLDDSTAEKKSKQSTTQTTVEDIKQVTQLESLEPKSLEENKLEAKRIEVKKAEAQNDETKSVQSRVVKAEIKIEPQTESAQKTKRQTTVKAKNTTQTAAKTANKQVPGTQADIPVHTYDSIVIGAGISGIAAAYKMKQAGYQDYIVLEKASRVGGTWRDNNYPGCGCDVPSALYSFSFSPSHKWSHLFAKQPEILSYLEEVVEKYDLGEKIEFNNELISARWDEAKHIWNLETSKGQYQARTVLFTTGPITEPSMPKLKGIEGFKGEMFHSARWNHDYDLTNKRVAVIGTGASAIQFIPQVQPKVKQLFVFQRTAPWVLPKADMQLNDRAKQIAAQFPIIQQTWRNSIAQILNGINFGLRHPKVLEPISFLSKQLLKLQIDDDQLRKNVTPNFAIGCKRLLFANNYYPALQQDNVHLIPHGLIEIDGNTLIAANGERHEVDVIIWGTGFEVSHPPIGKRVYDTTGQTLAERWKGSSPEAYLGASIEKVPNAFLVLGPNILVYDSFIGIAEAQIDYIVDGLLKMRDLKFTRFEIKKDVIRKHNIKVQKQLQSTVFNVGGCKSYYLDENGRNFAAWPWSLKQLKSQLKTLDLKHYDIAS</sequence>
<name>A0A3A8F0U6_9GAMM</name>
<dbReference type="InterPro" id="IPR051209">
    <property type="entry name" value="FAD-bind_Monooxygenase_sf"/>
</dbReference>
<gene>
    <name evidence="3" type="ORF">D7V20_02900</name>
</gene>
<organism evidence="3 4">
    <name type="scientific">Acinetobacter rongchengensis</name>
    <dbReference type="NCBI Taxonomy" id="2419601"/>
    <lineage>
        <taxon>Bacteria</taxon>
        <taxon>Pseudomonadati</taxon>
        <taxon>Pseudomonadota</taxon>
        <taxon>Gammaproteobacteria</taxon>
        <taxon>Moraxellales</taxon>
        <taxon>Moraxellaceae</taxon>
        <taxon>Acinetobacter</taxon>
    </lineage>
</organism>
<evidence type="ECO:0000256" key="2">
    <source>
        <dbReference type="SAM" id="MobiDB-lite"/>
    </source>
</evidence>
<dbReference type="EMBL" id="RAXT01000003">
    <property type="protein sequence ID" value="RKG40038.1"/>
    <property type="molecule type" value="Genomic_DNA"/>
</dbReference>
<dbReference type="InterPro" id="IPR036188">
    <property type="entry name" value="FAD/NAD-bd_sf"/>
</dbReference>
<dbReference type="AlphaFoldDB" id="A0A3A8F0U6"/>
<feature type="region of interest" description="Disordered" evidence="2">
    <location>
        <begin position="86"/>
        <end position="115"/>
    </location>
</feature>
<dbReference type="OrthoDB" id="312624at2"/>
<dbReference type="Pfam" id="PF13738">
    <property type="entry name" value="Pyr_redox_3"/>
    <property type="match status" value="1"/>
</dbReference>
<dbReference type="PANTHER" id="PTHR42877:SF4">
    <property type="entry name" value="FAD_NAD(P)-BINDING DOMAIN-CONTAINING PROTEIN-RELATED"/>
    <property type="match status" value="1"/>
</dbReference>
<evidence type="ECO:0000313" key="3">
    <source>
        <dbReference type="EMBL" id="RKG40038.1"/>
    </source>
</evidence>
<feature type="compositionally biased region" description="Low complexity" evidence="2">
    <location>
        <begin position="97"/>
        <end position="115"/>
    </location>
</feature>
<feature type="region of interest" description="Disordered" evidence="2">
    <location>
        <begin position="1"/>
        <end position="29"/>
    </location>
</feature>
<comment type="caution">
    <text evidence="3">The sequence shown here is derived from an EMBL/GenBank/DDBJ whole genome shotgun (WGS) entry which is preliminary data.</text>
</comment>
<protein>
    <submittedName>
        <fullName evidence="3">FAD-binding protein</fullName>
    </submittedName>
</protein>
<dbReference type="Gene3D" id="3.50.50.60">
    <property type="entry name" value="FAD/NAD(P)-binding domain"/>
    <property type="match status" value="2"/>
</dbReference>
<dbReference type="PRINTS" id="PR00469">
    <property type="entry name" value="PNDRDTASEII"/>
</dbReference>
<dbReference type="PANTHER" id="PTHR42877">
    <property type="entry name" value="L-ORNITHINE N(5)-MONOOXYGENASE-RELATED"/>
    <property type="match status" value="1"/>
</dbReference>
<proteinExistence type="predicted"/>
<keyword evidence="4" id="KW-1185">Reference proteome</keyword>
<reference evidence="3 4" key="1">
    <citation type="submission" date="2018-09" db="EMBL/GenBank/DDBJ databases">
        <title>The draft genome of Acinetobacter spp. strains.</title>
        <authorList>
            <person name="Qin J."/>
            <person name="Feng Y."/>
            <person name="Zong Z."/>
        </authorList>
    </citation>
    <scope>NUCLEOTIDE SEQUENCE [LARGE SCALE GENOMIC DNA]</scope>
    <source>
        <strain evidence="3 4">WCHAc060115</strain>
    </source>
</reference>
<dbReference type="RefSeq" id="WP_120382838.1">
    <property type="nucleotide sequence ID" value="NZ_RAXT01000003.1"/>
</dbReference>
<evidence type="ECO:0000313" key="4">
    <source>
        <dbReference type="Proteomes" id="UP000280405"/>
    </source>
</evidence>
<dbReference type="Proteomes" id="UP000280405">
    <property type="component" value="Unassembled WGS sequence"/>
</dbReference>
<feature type="coiled-coil region" evidence="1">
    <location>
        <begin position="44"/>
        <end position="71"/>
    </location>
</feature>
<dbReference type="SUPFAM" id="SSF51905">
    <property type="entry name" value="FAD/NAD(P)-binding domain"/>
    <property type="match status" value="2"/>
</dbReference>